<evidence type="ECO:0000313" key="1">
    <source>
        <dbReference type="EMBL" id="TYL86191.1"/>
    </source>
</evidence>
<dbReference type="OrthoDB" id="7502176at2"/>
<keyword evidence="2" id="KW-1185">Reference proteome</keyword>
<evidence type="ECO:0000313" key="2">
    <source>
        <dbReference type="Proteomes" id="UP000324758"/>
    </source>
</evidence>
<reference evidence="1 2" key="1">
    <citation type="submission" date="2019-08" db="EMBL/GenBank/DDBJ databases">
        <title>Bradyrhizobium hipponensis sp. nov., a rhizobium isolated from a Lupinus angustifolius root nodule in Tunisia.</title>
        <authorList>
            <person name="Off K."/>
            <person name="Rejili M."/>
            <person name="Mars M."/>
            <person name="Brachmann A."/>
            <person name="Marin M."/>
        </authorList>
    </citation>
    <scope>NUCLEOTIDE SEQUENCE [LARGE SCALE GENOMIC DNA]</scope>
    <source>
        <strain evidence="1 2">CTAW71</strain>
    </source>
</reference>
<dbReference type="EMBL" id="VSSS01000080">
    <property type="protein sequence ID" value="TYL86191.1"/>
    <property type="molecule type" value="Genomic_DNA"/>
</dbReference>
<proteinExistence type="predicted"/>
<dbReference type="RefSeq" id="WP_148778125.1">
    <property type="nucleotide sequence ID" value="NZ_VSSS01000080.1"/>
</dbReference>
<name>A0A5D3JYJ0_9BRAD</name>
<accession>A0A5D3JYJ0</accession>
<protein>
    <submittedName>
        <fullName evidence="1">Uncharacterized protein</fullName>
    </submittedName>
</protein>
<organism evidence="1 2">
    <name type="scientific">Bradyrhizobium rifense</name>
    <dbReference type="NCBI Taxonomy" id="515499"/>
    <lineage>
        <taxon>Bacteria</taxon>
        <taxon>Pseudomonadati</taxon>
        <taxon>Pseudomonadota</taxon>
        <taxon>Alphaproteobacteria</taxon>
        <taxon>Hyphomicrobiales</taxon>
        <taxon>Nitrobacteraceae</taxon>
        <taxon>Bradyrhizobium</taxon>
    </lineage>
</organism>
<dbReference type="AlphaFoldDB" id="A0A5D3JYJ0"/>
<dbReference type="Proteomes" id="UP000324758">
    <property type="component" value="Unassembled WGS sequence"/>
</dbReference>
<comment type="caution">
    <text evidence="1">The sequence shown here is derived from an EMBL/GenBank/DDBJ whole genome shotgun (WGS) entry which is preliminary data.</text>
</comment>
<sequence>MDIKPLIAASFSPEEAEAYAAYSLSDADRAALAATGADLLKHFPPIPAACLPMSSLHSVLLEKHVKQKAYVVVGSVYADRVRVFGEDGELDGKRFSQSDPSWDGHGWIVLGDQLADASLFRTARSGKGHPALAALVKREVSPQAAMMICDASDTEKSGLRYEARYVLTQDQVDDLARGAGRLMGAL</sequence>
<gene>
    <name evidence="1" type="ORF">FXB40_42005</name>
</gene>